<dbReference type="PROSITE" id="PS51257">
    <property type="entry name" value="PROKAR_LIPOPROTEIN"/>
    <property type="match status" value="1"/>
</dbReference>
<dbReference type="Proteomes" id="UP000589626">
    <property type="component" value="Unassembled WGS sequence"/>
</dbReference>
<feature type="signal peptide" evidence="2">
    <location>
        <begin position="1"/>
        <end position="20"/>
    </location>
</feature>
<evidence type="ECO:0000313" key="4">
    <source>
        <dbReference type="Proteomes" id="UP000589626"/>
    </source>
</evidence>
<sequence length="212" mass="22194">MMKTTIALAAAALFALTACGSGDDATATDDSVTSADRPTAAAPPAATPAAPGPVHTRTLATVIDTGTPELCLGPVRESHPPQCDGPELVGWDWAAQRGVFEREGATRWGQFAVTGTWDGERLTVTSAVPAALYDAMPAAEPTYPEPAEQLSRAELERIQAEVLELPGAQDAYVTGPRVVVDVTYDDGSLQQWADRTYGEAVVVVTGALVDEE</sequence>
<gene>
    <name evidence="3" type="ORF">FHU40_001184</name>
</gene>
<proteinExistence type="predicted"/>
<dbReference type="RefSeq" id="WP_183591292.1">
    <property type="nucleotide sequence ID" value="NZ_JACHWR010000001.1"/>
</dbReference>
<name>A0A7W4VTW0_9ACTN</name>
<evidence type="ECO:0008006" key="5">
    <source>
        <dbReference type="Google" id="ProtNLM"/>
    </source>
</evidence>
<dbReference type="EMBL" id="JACHWR010000001">
    <property type="protein sequence ID" value="MBB3041383.1"/>
    <property type="molecule type" value="Genomic_DNA"/>
</dbReference>
<organism evidence="3 4">
    <name type="scientific">Nocardioides soli</name>
    <dbReference type="NCBI Taxonomy" id="1036020"/>
    <lineage>
        <taxon>Bacteria</taxon>
        <taxon>Bacillati</taxon>
        <taxon>Actinomycetota</taxon>
        <taxon>Actinomycetes</taxon>
        <taxon>Propionibacteriales</taxon>
        <taxon>Nocardioidaceae</taxon>
        <taxon>Nocardioides</taxon>
    </lineage>
</organism>
<evidence type="ECO:0000256" key="2">
    <source>
        <dbReference type="SAM" id="SignalP"/>
    </source>
</evidence>
<feature type="compositionally biased region" description="Low complexity" evidence="1">
    <location>
        <begin position="25"/>
        <end position="49"/>
    </location>
</feature>
<keyword evidence="2" id="KW-0732">Signal</keyword>
<comment type="caution">
    <text evidence="3">The sequence shown here is derived from an EMBL/GenBank/DDBJ whole genome shotgun (WGS) entry which is preliminary data.</text>
</comment>
<feature type="region of interest" description="Disordered" evidence="1">
    <location>
        <begin position="25"/>
        <end position="54"/>
    </location>
</feature>
<dbReference type="AlphaFoldDB" id="A0A7W4VTW0"/>
<evidence type="ECO:0000256" key="1">
    <source>
        <dbReference type="SAM" id="MobiDB-lite"/>
    </source>
</evidence>
<feature type="chain" id="PRO_5038450026" description="PepSY domain-containing protein" evidence="2">
    <location>
        <begin position="21"/>
        <end position="212"/>
    </location>
</feature>
<protein>
    <recommendedName>
        <fullName evidence="5">PepSY domain-containing protein</fullName>
    </recommendedName>
</protein>
<evidence type="ECO:0000313" key="3">
    <source>
        <dbReference type="EMBL" id="MBB3041383.1"/>
    </source>
</evidence>
<keyword evidence="4" id="KW-1185">Reference proteome</keyword>
<reference evidence="3 4" key="1">
    <citation type="submission" date="2020-08" db="EMBL/GenBank/DDBJ databases">
        <title>Sequencing the genomes of 1000 actinobacteria strains.</title>
        <authorList>
            <person name="Klenk H.-P."/>
        </authorList>
    </citation>
    <scope>NUCLEOTIDE SEQUENCE [LARGE SCALE GENOMIC DNA]</scope>
    <source>
        <strain evidence="3 4">DSM 105498</strain>
    </source>
</reference>
<accession>A0A7W4VTW0</accession>